<dbReference type="SUPFAM" id="SSF103473">
    <property type="entry name" value="MFS general substrate transporter"/>
    <property type="match status" value="1"/>
</dbReference>
<organism evidence="11 12">
    <name type="scientific">Chloropicon roscoffensis</name>
    <dbReference type="NCBI Taxonomy" id="1461544"/>
    <lineage>
        <taxon>Eukaryota</taxon>
        <taxon>Viridiplantae</taxon>
        <taxon>Chlorophyta</taxon>
        <taxon>Chloropicophyceae</taxon>
        <taxon>Chloropicales</taxon>
        <taxon>Chloropicaceae</taxon>
        <taxon>Chloropicon</taxon>
    </lineage>
</organism>
<comment type="subcellular location">
    <subcellularLocation>
        <location evidence="1">Cell membrane</location>
        <topology evidence="1">Multi-pass membrane protein</topology>
    </subcellularLocation>
</comment>
<evidence type="ECO:0000313" key="12">
    <source>
        <dbReference type="Proteomes" id="UP001472866"/>
    </source>
</evidence>
<feature type="transmembrane region" description="Helical" evidence="9">
    <location>
        <begin position="320"/>
        <end position="345"/>
    </location>
</feature>
<name>A0AAX4PCA2_9CHLO</name>
<dbReference type="PANTHER" id="PTHR43528:SF1">
    <property type="entry name" value="ALPHA-KETOGLUTARATE PERMEASE"/>
    <property type="match status" value="1"/>
</dbReference>
<evidence type="ECO:0000256" key="1">
    <source>
        <dbReference type="ARBA" id="ARBA00004651"/>
    </source>
</evidence>
<feature type="domain" description="Major facilitator superfamily (MFS) profile" evidence="10">
    <location>
        <begin position="92"/>
        <end position="522"/>
    </location>
</feature>
<evidence type="ECO:0000256" key="7">
    <source>
        <dbReference type="ARBA" id="ARBA00023136"/>
    </source>
</evidence>
<keyword evidence="3" id="KW-1003">Cell membrane</keyword>
<feature type="transmembrane region" description="Helical" evidence="9">
    <location>
        <begin position="229"/>
        <end position="255"/>
    </location>
</feature>
<keyword evidence="4 9" id="KW-0812">Transmembrane</keyword>
<feature type="transmembrane region" description="Helical" evidence="9">
    <location>
        <begin position="162"/>
        <end position="181"/>
    </location>
</feature>
<gene>
    <name evidence="11" type="ORF">HKI87_08g55210</name>
</gene>
<dbReference type="InterPro" id="IPR005829">
    <property type="entry name" value="Sugar_transporter_CS"/>
</dbReference>
<feature type="transmembrane region" description="Helical" evidence="9">
    <location>
        <begin position="402"/>
        <end position="420"/>
    </location>
</feature>
<dbReference type="InterPro" id="IPR020846">
    <property type="entry name" value="MFS_dom"/>
</dbReference>
<dbReference type="Gene3D" id="1.20.1250.20">
    <property type="entry name" value="MFS general substrate transporter like domains"/>
    <property type="match status" value="1"/>
</dbReference>
<keyword evidence="7 9" id="KW-0472">Membrane</keyword>
<dbReference type="PANTHER" id="PTHR43528">
    <property type="entry name" value="ALPHA-KETOGLUTARATE PERMEASE"/>
    <property type="match status" value="1"/>
</dbReference>
<feature type="transmembrane region" description="Helical" evidence="9">
    <location>
        <begin position="267"/>
        <end position="286"/>
    </location>
</feature>
<feature type="transmembrane region" description="Helical" evidence="9">
    <location>
        <begin position="91"/>
        <end position="113"/>
    </location>
</feature>
<evidence type="ECO:0000259" key="10">
    <source>
        <dbReference type="PROSITE" id="PS50850"/>
    </source>
</evidence>
<dbReference type="PROSITE" id="PS00217">
    <property type="entry name" value="SUGAR_TRANSPORT_2"/>
    <property type="match status" value="1"/>
</dbReference>
<evidence type="ECO:0000256" key="3">
    <source>
        <dbReference type="ARBA" id="ARBA00022475"/>
    </source>
</evidence>
<keyword evidence="5" id="KW-0769">Symport</keyword>
<dbReference type="AlphaFoldDB" id="A0AAX4PCA2"/>
<evidence type="ECO:0000256" key="9">
    <source>
        <dbReference type="SAM" id="Phobius"/>
    </source>
</evidence>
<protein>
    <submittedName>
        <fullName evidence="11">Citrate-proton symporter</fullName>
    </submittedName>
</protein>
<feature type="transmembrane region" description="Helical" evidence="9">
    <location>
        <begin position="466"/>
        <end position="484"/>
    </location>
</feature>
<evidence type="ECO:0000256" key="8">
    <source>
        <dbReference type="SAM" id="MobiDB-lite"/>
    </source>
</evidence>
<dbReference type="Proteomes" id="UP001472866">
    <property type="component" value="Chromosome 08"/>
</dbReference>
<keyword evidence="2" id="KW-0813">Transport</keyword>
<dbReference type="InterPro" id="IPR005828">
    <property type="entry name" value="MFS_sugar_transport-like"/>
</dbReference>
<evidence type="ECO:0000256" key="6">
    <source>
        <dbReference type="ARBA" id="ARBA00022989"/>
    </source>
</evidence>
<dbReference type="GO" id="GO:0015293">
    <property type="term" value="F:symporter activity"/>
    <property type="evidence" value="ECO:0007669"/>
    <property type="project" value="UniProtKB-KW"/>
</dbReference>
<dbReference type="Pfam" id="PF00083">
    <property type="entry name" value="Sugar_tr"/>
    <property type="match status" value="1"/>
</dbReference>
<keyword evidence="6 9" id="KW-1133">Transmembrane helix</keyword>
<evidence type="ECO:0000313" key="11">
    <source>
        <dbReference type="EMBL" id="WZN63967.1"/>
    </source>
</evidence>
<dbReference type="InterPro" id="IPR036259">
    <property type="entry name" value="MFS_trans_sf"/>
</dbReference>
<proteinExistence type="predicted"/>
<dbReference type="GO" id="GO:0005886">
    <property type="term" value="C:plasma membrane"/>
    <property type="evidence" value="ECO:0007669"/>
    <property type="project" value="UniProtKB-SubCell"/>
</dbReference>
<dbReference type="EMBL" id="CP151508">
    <property type="protein sequence ID" value="WZN63967.1"/>
    <property type="molecule type" value="Genomic_DNA"/>
</dbReference>
<reference evidence="11 12" key="1">
    <citation type="submission" date="2024-03" db="EMBL/GenBank/DDBJ databases">
        <title>Complete genome sequence of the green alga Chloropicon roscoffensis RCC1871.</title>
        <authorList>
            <person name="Lemieux C."/>
            <person name="Pombert J.-F."/>
            <person name="Otis C."/>
            <person name="Turmel M."/>
        </authorList>
    </citation>
    <scope>NUCLEOTIDE SEQUENCE [LARGE SCALE GENOMIC DNA]</scope>
    <source>
        <strain evidence="11 12">RCC1871</strain>
    </source>
</reference>
<feature type="transmembrane region" description="Helical" evidence="9">
    <location>
        <begin position="370"/>
        <end position="390"/>
    </location>
</feature>
<evidence type="ECO:0000256" key="5">
    <source>
        <dbReference type="ARBA" id="ARBA00022847"/>
    </source>
</evidence>
<keyword evidence="12" id="KW-1185">Reference proteome</keyword>
<feature type="transmembrane region" description="Helical" evidence="9">
    <location>
        <begin position="490"/>
        <end position="515"/>
    </location>
</feature>
<accession>A0AAX4PCA2</accession>
<dbReference type="PROSITE" id="PS50850">
    <property type="entry name" value="MFS"/>
    <property type="match status" value="1"/>
</dbReference>
<dbReference type="InterPro" id="IPR051084">
    <property type="entry name" value="H+-coupled_symporters"/>
</dbReference>
<feature type="transmembrane region" description="Helical" evidence="9">
    <location>
        <begin position="133"/>
        <end position="155"/>
    </location>
</feature>
<evidence type="ECO:0000256" key="2">
    <source>
        <dbReference type="ARBA" id="ARBA00022448"/>
    </source>
</evidence>
<evidence type="ECO:0000256" key="4">
    <source>
        <dbReference type="ARBA" id="ARBA00022692"/>
    </source>
</evidence>
<sequence length="534" mass="56452">MAPPAKELGASYKSMESVDLDEAKLVPEAGALEPSSSSVKVEVHAATTVGNDEDKESARLLSGGGKSSSGGAEVPASEGDGGAPPRNDMRILILSSVLGNVLEWYDFGVFASFSSELSQAFFTGGRLEEMLKVYGAFAAAFFARPLGGFLLGLIGDKYARTLSLQISVVAMGASALFISALPTNSVGSYAIGPTATFLLVGARIVQGLSTGGEMVGSMLYMVENVPDGARCLVSAVPMASAIAGTGTGYLVSAIITALLNEEQRVLWGWRLAFFIGVPAGAVGFLFRSCLSESHSFSEASKDFAKRHRDQHPFFYALRRCFLALLAVSSLCMMVCGYYSGTIWYIEAWLEEFYTELVGEDRAVDKLNGRVLNTVLLLFGLSLGSLGAAYVVDRNPKFPLHGYMAASALGLVVAHPLALWLMSYGTECFPCVIAGQVAVIALFVFTVAPLSLWLVSVFPATLQYTSIALSYNFGQCIFGGTVPFISTQISLSSAVVIAPSFYLSALALVGAAALLLSTLQGAQDLQARLKVVMST</sequence>
<feature type="transmembrane region" description="Helical" evidence="9">
    <location>
        <begin position="432"/>
        <end position="454"/>
    </location>
</feature>
<feature type="region of interest" description="Disordered" evidence="8">
    <location>
        <begin position="46"/>
        <end position="83"/>
    </location>
</feature>